<dbReference type="AlphaFoldDB" id="A0A512BAG6"/>
<keyword evidence="2" id="KW-1185">Reference proteome</keyword>
<comment type="caution">
    <text evidence="1">The sequence shown here is derived from an EMBL/GenBank/DDBJ whole genome shotgun (WGS) entry which is preliminary data.</text>
</comment>
<evidence type="ECO:0000313" key="2">
    <source>
        <dbReference type="Proteomes" id="UP000321513"/>
    </source>
</evidence>
<name>A0A512BAG6_9BACT</name>
<protein>
    <submittedName>
        <fullName evidence="1">Uncharacterized protein</fullName>
    </submittedName>
</protein>
<organism evidence="1 2">
    <name type="scientific">Segetibacter aerophilus</name>
    <dbReference type="NCBI Taxonomy" id="670293"/>
    <lineage>
        <taxon>Bacteria</taxon>
        <taxon>Pseudomonadati</taxon>
        <taxon>Bacteroidota</taxon>
        <taxon>Chitinophagia</taxon>
        <taxon>Chitinophagales</taxon>
        <taxon>Chitinophagaceae</taxon>
        <taxon>Segetibacter</taxon>
    </lineage>
</organism>
<gene>
    <name evidence="1" type="ORF">SAE01_14600</name>
</gene>
<proteinExistence type="predicted"/>
<dbReference type="Proteomes" id="UP000321513">
    <property type="component" value="Unassembled WGS sequence"/>
</dbReference>
<dbReference type="EMBL" id="BJYT01000004">
    <property type="protein sequence ID" value="GEO08964.1"/>
    <property type="molecule type" value="Genomic_DNA"/>
</dbReference>
<reference evidence="1 2" key="1">
    <citation type="submission" date="2019-07" db="EMBL/GenBank/DDBJ databases">
        <title>Whole genome shotgun sequence of Segetibacter aerophilus NBRC 106135.</title>
        <authorList>
            <person name="Hosoyama A."/>
            <person name="Uohara A."/>
            <person name="Ohji S."/>
            <person name="Ichikawa N."/>
        </authorList>
    </citation>
    <scope>NUCLEOTIDE SEQUENCE [LARGE SCALE GENOMIC DNA]</scope>
    <source>
        <strain evidence="1 2">NBRC 106135</strain>
    </source>
</reference>
<evidence type="ECO:0000313" key="1">
    <source>
        <dbReference type="EMBL" id="GEO08964.1"/>
    </source>
</evidence>
<accession>A0A512BAG6</accession>
<sequence>MKADKQYFYSLKFKIENESEVFEQGAIWGCFFDDLVVLPANKNNGVGNAWAPDCWRDSK</sequence>